<dbReference type="STRING" id="685588.A0A067TAX4"/>
<dbReference type="AlphaFoldDB" id="A0A067TAX4"/>
<keyword evidence="3" id="KW-1185">Reference proteome</keyword>
<evidence type="ECO:0000256" key="1">
    <source>
        <dbReference type="SAM" id="MobiDB-lite"/>
    </source>
</evidence>
<dbReference type="EMBL" id="KL142377">
    <property type="protein sequence ID" value="KDR77029.1"/>
    <property type="molecule type" value="Genomic_DNA"/>
</dbReference>
<accession>A0A067TAX4</accession>
<organism evidence="2 3">
    <name type="scientific">Galerina marginata (strain CBS 339.88)</name>
    <dbReference type="NCBI Taxonomy" id="685588"/>
    <lineage>
        <taxon>Eukaryota</taxon>
        <taxon>Fungi</taxon>
        <taxon>Dikarya</taxon>
        <taxon>Basidiomycota</taxon>
        <taxon>Agaricomycotina</taxon>
        <taxon>Agaricomycetes</taxon>
        <taxon>Agaricomycetidae</taxon>
        <taxon>Agaricales</taxon>
        <taxon>Agaricineae</taxon>
        <taxon>Strophariaceae</taxon>
        <taxon>Galerina</taxon>
    </lineage>
</organism>
<dbReference type="Proteomes" id="UP000027222">
    <property type="component" value="Unassembled WGS sequence"/>
</dbReference>
<name>A0A067TAX4_GALM3</name>
<reference evidence="3" key="1">
    <citation type="journal article" date="2014" name="Proc. Natl. Acad. Sci. U.S.A.">
        <title>Extensive sampling of basidiomycete genomes demonstrates inadequacy of the white-rot/brown-rot paradigm for wood decay fungi.</title>
        <authorList>
            <person name="Riley R."/>
            <person name="Salamov A.A."/>
            <person name="Brown D.W."/>
            <person name="Nagy L.G."/>
            <person name="Floudas D."/>
            <person name="Held B.W."/>
            <person name="Levasseur A."/>
            <person name="Lombard V."/>
            <person name="Morin E."/>
            <person name="Otillar R."/>
            <person name="Lindquist E.A."/>
            <person name="Sun H."/>
            <person name="LaButti K.M."/>
            <person name="Schmutz J."/>
            <person name="Jabbour D."/>
            <person name="Luo H."/>
            <person name="Baker S.E."/>
            <person name="Pisabarro A.G."/>
            <person name="Walton J.D."/>
            <person name="Blanchette R.A."/>
            <person name="Henrissat B."/>
            <person name="Martin F."/>
            <person name="Cullen D."/>
            <person name="Hibbett D.S."/>
            <person name="Grigoriev I.V."/>
        </authorList>
    </citation>
    <scope>NUCLEOTIDE SEQUENCE [LARGE SCALE GENOMIC DNA]</scope>
    <source>
        <strain evidence="3">CBS 339.88</strain>
    </source>
</reference>
<gene>
    <name evidence="2" type="ORF">GALMADRAFT_425907</name>
</gene>
<evidence type="ECO:0000313" key="3">
    <source>
        <dbReference type="Proteomes" id="UP000027222"/>
    </source>
</evidence>
<protein>
    <submittedName>
        <fullName evidence="2">Uncharacterized protein</fullName>
    </submittedName>
</protein>
<dbReference type="OrthoDB" id="3182376at2759"/>
<evidence type="ECO:0000313" key="2">
    <source>
        <dbReference type="EMBL" id="KDR77029.1"/>
    </source>
</evidence>
<dbReference type="HOGENOM" id="CLU_076931_0_0_1"/>
<sequence>MSDDEESSSSDDGYPQQAAHPSSQGVSLWKDYPERDSRLLQWFREHPEARDVVFSHPMTAAQREAGHLPTKTKCYLDAAKDLFSIDDDPAIRKKASQEPLLYAKKIKSRMLTSWKTKYQKINKEIGSKASNSRYEDLDSKSRQKTQCFHLWRSLHVYWRTNPYFNPYWKKNSSHLNGLTQRPKSSMSCKAAYTVNRCAANYGTIASKKQAKPTGHPSKSGTEVVILDEDTDDEGVNGPGFPQEEVEEKKDFKKWELERSHKRKREEAVASTSVVDGTAALIAQQKHQEYMAELRIKDQQNELLKMILKKMG</sequence>
<proteinExistence type="predicted"/>
<feature type="region of interest" description="Disordered" evidence="1">
    <location>
        <begin position="229"/>
        <end position="248"/>
    </location>
</feature>
<feature type="region of interest" description="Disordered" evidence="1">
    <location>
        <begin position="1"/>
        <end position="30"/>
    </location>
</feature>